<evidence type="ECO:0000256" key="1">
    <source>
        <dbReference type="SAM" id="MobiDB-lite"/>
    </source>
</evidence>
<proteinExistence type="predicted"/>
<feature type="region of interest" description="Disordered" evidence="1">
    <location>
        <begin position="73"/>
        <end position="92"/>
    </location>
</feature>
<gene>
    <name evidence="2" type="primary">NRAMP4</name>
    <name evidence="2" type="ORF">SNAT2548_LOCUS27184</name>
</gene>
<dbReference type="OrthoDB" id="409173at2759"/>
<protein>
    <submittedName>
        <fullName evidence="2">NRAMP4 protein</fullName>
    </submittedName>
</protein>
<reference evidence="2" key="1">
    <citation type="submission" date="2021-02" db="EMBL/GenBank/DDBJ databases">
        <authorList>
            <person name="Dougan E. K."/>
            <person name="Rhodes N."/>
            <person name="Thang M."/>
            <person name="Chan C."/>
        </authorList>
    </citation>
    <scope>NUCLEOTIDE SEQUENCE</scope>
</reference>
<evidence type="ECO:0000313" key="3">
    <source>
        <dbReference type="Proteomes" id="UP000604046"/>
    </source>
</evidence>
<sequence>MLFARRLLAGPAGWWARDEGQQGLAQVSLPCEDALEDAVEEAVKSEDWEWDIVEAADDEIHADAVWSTFPDSDFASDRAVSRPSPTDSRCVDQTPAPPPLEFKQGVVVQAAPCKTVVYQGADVESPLQVQRPDVVEPSEPEEEVAVVRAAAPPETVVHQASDEKLPHVRRLDIMEQEGEMGPAGGPEDGTAAVDPVGSLRERAEGLRALAGQEEPPRAKMAARGTQRLSHTAWHGLHPGSVPKGSEEELASKLQRQLARAEQEGCVLQSGRRHANVADAQAATADEAKAARQPKSSGCVQLLYASKRHSIFDFQELEAEEQMLAD</sequence>
<dbReference type="Proteomes" id="UP000604046">
    <property type="component" value="Unassembled WGS sequence"/>
</dbReference>
<keyword evidence="3" id="KW-1185">Reference proteome</keyword>
<name>A0A812SMW9_9DINO</name>
<dbReference type="EMBL" id="CAJNDS010002457">
    <property type="protein sequence ID" value="CAE7484375.1"/>
    <property type="molecule type" value="Genomic_DNA"/>
</dbReference>
<accession>A0A812SMW9</accession>
<organism evidence="2 3">
    <name type="scientific">Symbiodinium natans</name>
    <dbReference type="NCBI Taxonomy" id="878477"/>
    <lineage>
        <taxon>Eukaryota</taxon>
        <taxon>Sar</taxon>
        <taxon>Alveolata</taxon>
        <taxon>Dinophyceae</taxon>
        <taxon>Suessiales</taxon>
        <taxon>Symbiodiniaceae</taxon>
        <taxon>Symbiodinium</taxon>
    </lineage>
</organism>
<evidence type="ECO:0000313" key="2">
    <source>
        <dbReference type="EMBL" id="CAE7484375.1"/>
    </source>
</evidence>
<comment type="caution">
    <text evidence="2">The sequence shown here is derived from an EMBL/GenBank/DDBJ whole genome shotgun (WGS) entry which is preliminary data.</text>
</comment>
<dbReference type="AlphaFoldDB" id="A0A812SMW9"/>